<reference evidence="1" key="2">
    <citation type="journal article" date="2022" name="New Phytol.">
        <title>Evolutionary transition to the ectomycorrhizal habit in the genomes of a hyperdiverse lineage of mushroom-forming fungi.</title>
        <authorList>
            <person name="Looney B."/>
            <person name="Miyauchi S."/>
            <person name="Morin E."/>
            <person name="Drula E."/>
            <person name="Courty P.E."/>
            <person name="Kohler A."/>
            <person name="Kuo A."/>
            <person name="LaButti K."/>
            <person name="Pangilinan J."/>
            <person name="Lipzen A."/>
            <person name="Riley R."/>
            <person name="Andreopoulos W."/>
            <person name="He G."/>
            <person name="Johnson J."/>
            <person name="Nolan M."/>
            <person name="Tritt A."/>
            <person name="Barry K.W."/>
            <person name="Grigoriev I.V."/>
            <person name="Nagy L.G."/>
            <person name="Hibbett D."/>
            <person name="Henrissat B."/>
            <person name="Matheny P.B."/>
            <person name="Labbe J."/>
            <person name="Martin F.M."/>
        </authorList>
    </citation>
    <scope>NUCLEOTIDE SEQUENCE</scope>
    <source>
        <strain evidence="1">FP105234-sp</strain>
    </source>
</reference>
<comment type="caution">
    <text evidence="1">The sequence shown here is derived from an EMBL/GenBank/DDBJ whole genome shotgun (WGS) entry which is preliminary data.</text>
</comment>
<evidence type="ECO:0000313" key="2">
    <source>
        <dbReference type="Proteomes" id="UP000814033"/>
    </source>
</evidence>
<dbReference type="EMBL" id="MU276950">
    <property type="protein sequence ID" value="KAI0037451.1"/>
    <property type="molecule type" value="Genomic_DNA"/>
</dbReference>
<dbReference type="Proteomes" id="UP000814033">
    <property type="component" value="Unassembled WGS sequence"/>
</dbReference>
<proteinExistence type="predicted"/>
<evidence type="ECO:0000313" key="1">
    <source>
        <dbReference type="EMBL" id="KAI0037451.1"/>
    </source>
</evidence>
<name>A0ACB8QZZ2_9AGAM</name>
<feature type="non-terminal residue" evidence="1">
    <location>
        <position position="56"/>
    </location>
</feature>
<reference evidence="1" key="1">
    <citation type="submission" date="2021-02" db="EMBL/GenBank/DDBJ databases">
        <authorList>
            <consortium name="DOE Joint Genome Institute"/>
            <person name="Ahrendt S."/>
            <person name="Looney B.P."/>
            <person name="Miyauchi S."/>
            <person name="Morin E."/>
            <person name="Drula E."/>
            <person name="Courty P.E."/>
            <person name="Chicoki N."/>
            <person name="Fauchery L."/>
            <person name="Kohler A."/>
            <person name="Kuo A."/>
            <person name="Labutti K."/>
            <person name="Pangilinan J."/>
            <person name="Lipzen A."/>
            <person name="Riley R."/>
            <person name="Andreopoulos W."/>
            <person name="He G."/>
            <person name="Johnson J."/>
            <person name="Barry K.W."/>
            <person name="Grigoriev I.V."/>
            <person name="Nagy L."/>
            <person name="Hibbett D."/>
            <person name="Henrissat B."/>
            <person name="Matheny P.B."/>
            <person name="Labbe J."/>
            <person name="Martin F."/>
        </authorList>
    </citation>
    <scope>NUCLEOTIDE SEQUENCE</scope>
    <source>
        <strain evidence="1">FP105234-sp</strain>
    </source>
</reference>
<keyword evidence="2" id="KW-1185">Reference proteome</keyword>
<accession>A0ACB8QZZ2</accession>
<sequence>LAKSALRKLRVTRHIDMLKCMDAAEADIKIYVMTDRVRSLVSELPAWYSKGAQEKQ</sequence>
<protein>
    <submittedName>
        <fullName evidence="1">Uncharacterized protein</fullName>
    </submittedName>
</protein>
<gene>
    <name evidence="1" type="ORF">FA95DRAFT_1452092</name>
</gene>
<feature type="non-terminal residue" evidence="1">
    <location>
        <position position="1"/>
    </location>
</feature>
<organism evidence="1 2">
    <name type="scientific">Auriscalpium vulgare</name>
    <dbReference type="NCBI Taxonomy" id="40419"/>
    <lineage>
        <taxon>Eukaryota</taxon>
        <taxon>Fungi</taxon>
        <taxon>Dikarya</taxon>
        <taxon>Basidiomycota</taxon>
        <taxon>Agaricomycotina</taxon>
        <taxon>Agaricomycetes</taxon>
        <taxon>Russulales</taxon>
        <taxon>Auriscalpiaceae</taxon>
        <taxon>Auriscalpium</taxon>
    </lineage>
</organism>